<evidence type="ECO:0000256" key="1">
    <source>
        <dbReference type="SAM" id="Phobius"/>
    </source>
</evidence>
<keyword evidence="1" id="KW-0812">Transmembrane</keyword>
<feature type="transmembrane region" description="Helical" evidence="1">
    <location>
        <begin position="55"/>
        <end position="78"/>
    </location>
</feature>
<comment type="caution">
    <text evidence="2">The sequence shown here is derived from an EMBL/GenBank/DDBJ whole genome shotgun (WGS) entry which is preliminary data.</text>
</comment>
<reference evidence="2 3" key="1">
    <citation type="submission" date="2019-11" db="EMBL/GenBank/DDBJ databases">
        <title>Description of Pedobacter sp. LMG 31462T.</title>
        <authorList>
            <person name="Carlier A."/>
            <person name="Qi S."/>
            <person name="Vandamme P."/>
        </authorList>
    </citation>
    <scope>NUCLEOTIDE SEQUENCE [LARGE SCALE GENOMIC DNA]</scope>
    <source>
        <strain evidence="2 3">LMG 31462</strain>
    </source>
</reference>
<keyword evidence="1" id="KW-0472">Membrane</keyword>
<dbReference type="RefSeq" id="WP_182959421.1">
    <property type="nucleotide sequence ID" value="NZ_WNXC01000006.1"/>
</dbReference>
<sequence length="145" mass="15832">MMMFFLVAINAMIFLFLSFLHIYWAFGGTWALENALPVSSSGEKALQPGKTGTLMVAVGLAIFAFITVANTGIIGTFIPMNYVHIATYFIAGIFSLRAIGDFKYIGMMKSVKGTGFSKEDTRTYIPLCLLISLFSLSIPLMSCGK</sequence>
<keyword evidence="3" id="KW-1185">Reference proteome</keyword>
<evidence type="ECO:0000313" key="2">
    <source>
        <dbReference type="EMBL" id="MBB2150442.1"/>
    </source>
</evidence>
<feature type="transmembrane region" description="Helical" evidence="1">
    <location>
        <begin position="124"/>
        <end position="143"/>
    </location>
</feature>
<name>A0ABR6EYY2_9SPHI</name>
<protein>
    <submittedName>
        <fullName evidence="2">DUF3995 domain-containing protein</fullName>
    </submittedName>
</protein>
<accession>A0ABR6EYY2</accession>
<dbReference type="EMBL" id="WNXC01000006">
    <property type="protein sequence ID" value="MBB2150442.1"/>
    <property type="molecule type" value="Genomic_DNA"/>
</dbReference>
<proteinExistence type="predicted"/>
<dbReference type="InterPro" id="IPR025058">
    <property type="entry name" value="DUF3995"/>
</dbReference>
<organism evidence="2 3">
    <name type="scientific">Pedobacter gandavensis</name>
    <dbReference type="NCBI Taxonomy" id="2679963"/>
    <lineage>
        <taxon>Bacteria</taxon>
        <taxon>Pseudomonadati</taxon>
        <taxon>Bacteroidota</taxon>
        <taxon>Sphingobacteriia</taxon>
        <taxon>Sphingobacteriales</taxon>
        <taxon>Sphingobacteriaceae</taxon>
        <taxon>Pedobacter</taxon>
    </lineage>
</organism>
<gene>
    <name evidence="2" type="ORF">GM920_16210</name>
</gene>
<keyword evidence="1" id="KW-1133">Transmembrane helix</keyword>
<evidence type="ECO:0000313" key="3">
    <source>
        <dbReference type="Proteomes" id="UP000636110"/>
    </source>
</evidence>
<feature type="transmembrane region" description="Helical" evidence="1">
    <location>
        <begin position="85"/>
        <end position="104"/>
    </location>
</feature>
<dbReference type="Pfam" id="PF13160">
    <property type="entry name" value="DUF3995"/>
    <property type="match status" value="1"/>
</dbReference>
<dbReference type="Proteomes" id="UP000636110">
    <property type="component" value="Unassembled WGS sequence"/>
</dbReference>